<evidence type="ECO:0000313" key="18">
    <source>
        <dbReference type="Proteomes" id="UP000078225"/>
    </source>
</evidence>
<dbReference type="GO" id="GO:0035515">
    <property type="term" value="F:oxidative RNA demethylase activity"/>
    <property type="evidence" value="ECO:0007669"/>
    <property type="project" value="TreeGrafter"/>
</dbReference>
<evidence type="ECO:0000256" key="10">
    <source>
        <dbReference type="ARBA" id="ARBA00066725"/>
    </source>
</evidence>
<evidence type="ECO:0000256" key="4">
    <source>
        <dbReference type="ARBA" id="ARBA00022964"/>
    </source>
</evidence>
<comment type="catalytic activity">
    <reaction evidence="8">
        <text>a methylated nucleobase within DNA + 2-oxoglutarate + O2 = a nucleobase within DNA + formaldehyde + succinate + CO2</text>
        <dbReference type="Rhea" id="RHEA:30299"/>
        <dbReference type="Rhea" id="RHEA-COMP:12192"/>
        <dbReference type="Rhea" id="RHEA-COMP:12193"/>
        <dbReference type="ChEBI" id="CHEBI:15379"/>
        <dbReference type="ChEBI" id="CHEBI:16526"/>
        <dbReference type="ChEBI" id="CHEBI:16810"/>
        <dbReference type="ChEBI" id="CHEBI:16842"/>
        <dbReference type="ChEBI" id="CHEBI:30031"/>
        <dbReference type="ChEBI" id="CHEBI:32875"/>
        <dbReference type="ChEBI" id="CHEBI:64428"/>
        <dbReference type="EC" id="1.14.11.33"/>
    </reaction>
</comment>
<accession>A0A1B7L9W7</accession>
<organism evidence="17 18">
    <name type="scientific">Mangrovibacter phragmitis</name>
    <dbReference type="NCBI Taxonomy" id="1691903"/>
    <lineage>
        <taxon>Bacteria</taxon>
        <taxon>Pseudomonadati</taxon>
        <taxon>Pseudomonadota</taxon>
        <taxon>Gammaproteobacteria</taxon>
        <taxon>Enterobacterales</taxon>
        <taxon>Enterobacteriaceae</taxon>
        <taxon>Mangrovibacter</taxon>
    </lineage>
</organism>
<feature type="binding site" evidence="14">
    <location>
        <position position="161"/>
    </location>
    <ligand>
        <name>substrate</name>
    </ligand>
</feature>
<evidence type="ECO:0000256" key="8">
    <source>
        <dbReference type="ARBA" id="ARBA00050106"/>
    </source>
</evidence>
<dbReference type="InterPro" id="IPR004574">
    <property type="entry name" value="Alkb"/>
</dbReference>
<evidence type="ECO:0000256" key="2">
    <source>
        <dbReference type="ARBA" id="ARBA00022723"/>
    </source>
</evidence>
<evidence type="ECO:0000256" key="7">
    <source>
        <dbReference type="ARBA" id="ARBA00023204"/>
    </source>
</evidence>
<dbReference type="GO" id="GO:0035513">
    <property type="term" value="P:oxidative RNA demethylation"/>
    <property type="evidence" value="ECO:0007669"/>
    <property type="project" value="TreeGrafter"/>
</dbReference>
<keyword evidence="7" id="KW-0234">DNA repair</keyword>
<evidence type="ECO:0000256" key="5">
    <source>
        <dbReference type="ARBA" id="ARBA00023002"/>
    </source>
</evidence>
<feature type="binding site" evidence="14">
    <location>
        <begin position="120"/>
        <end position="122"/>
    </location>
    <ligand>
        <name>2-oxoglutarate</name>
        <dbReference type="ChEBI" id="CHEBI:16810"/>
    </ligand>
</feature>
<comment type="function">
    <text evidence="9">Dioxygenase that repairs alkylated DNA and RNA containing 3-methylcytosine or 1-methyladenine by oxidative demethylation. Has highest activity towards 3-methylcytosine. Has lower activity towards alkylated DNA containing ethenoadenine, and no detectable activity towards 1-methylguanine or 3-methylthymine. Accepts double-stranded and single-stranded substrates. Requires molecular oxygen, alpha-ketoglutarate and iron. Provides extensive resistance to alkylating agents such as MMS and DMS (SN2 agents), but not to MMNG and MNU (SN1 agents).</text>
</comment>
<evidence type="ECO:0000259" key="16">
    <source>
        <dbReference type="PROSITE" id="PS51471"/>
    </source>
</evidence>
<sequence length="213" mass="23391">MMSLFADELPWRFDLVPGAVVLHRFALHEASGLLETITAVASQATFRHLVTPGGLTMSVAMTNCGQKGWHSDAHGYRYTTHDPLSGKPWPDMPANLRLLAQRAAQEAGYPDFHPDACLINRYVPGARLSLHQDKDEQDRAAPIVSVSLGLPAVFQFGGATRQSPVQRVLLEHGDVVVWGGPSRLFYHGVQPLKEGAHPDTGAVRYNLTFRKTC</sequence>
<dbReference type="PROSITE" id="PS51471">
    <property type="entry name" value="FE2OG_OXY"/>
    <property type="match status" value="1"/>
</dbReference>
<dbReference type="OrthoDB" id="9796932at2"/>
<comment type="caution">
    <text evidence="17">The sequence shown here is derived from an EMBL/GenBank/DDBJ whole genome shotgun (WGS) entry which is preliminary data.</text>
</comment>
<keyword evidence="18" id="KW-1185">Reference proteome</keyword>
<dbReference type="STRING" id="1691903.A9B99_04895"/>
<evidence type="ECO:0000256" key="12">
    <source>
        <dbReference type="ARBA" id="ARBA00080712"/>
    </source>
</evidence>
<dbReference type="PANTHER" id="PTHR16557:SF2">
    <property type="entry name" value="NUCLEIC ACID DIOXYGENASE ALKBH1"/>
    <property type="match status" value="1"/>
</dbReference>
<dbReference type="InterPro" id="IPR027450">
    <property type="entry name" value="AlkB-like"/>
</dbReference>
<feature type="binding site" evidence="15">
    <location>
        <position position="133"/>
    </location>
    <ligand>
        <name>Fe cation</name>
        <dbReference type="ChEBI" id="CHEBI:24875"/>
        <note>catalytic</note>
    </ligand>
</feature>
<keyword evidence="6 15" id="KW-0408">Iron</keyword>
<evidence type="ECO:0000256" key="14">
    <source>
        <dbReference type="PIRSR" id="PIRSR604574-1"/>
    </source>
</evidence>
<dbReference type="AlphaFoldDB" id="A0A1B7L9W7"/>
<feature type="binding site" evidence="14">
    <location>
        <begin position="76"/>
        <end position="78"/>
    </location>
    <ligand>
        <name>substrate</name>
    </ligand>
</feature>
<dbReference type="GO" id="GO:0006281">
    <property type="term" value="P:DNA repair"/>
    <property type="evidence" value="ECO:0007669"/>
    <property type="project" value="UniProtKB-KW"/>
</dbReference>
<dbReference type="Gene3D" id="2.60.120.590">
    <property type="entry name" value="Alpha-ketoglutarate-dependent dioxygenase AlkB-like"/>
    <property type="match status" value="1"/>
</dbReference>
<evidence type="ECO:0000256" key="1">
    <source>
        <dbReference type="ARBA" id="ARBA00007879"/>
    </source>
</evidence>
<name>A0A1B7L9W7_9ENTR</name>
<dbReference type="Pfam" id="PF13532">
    <property type="entry name" value="2OG-FeII_Oxy_2"/>
    <property type="match status" value="1"/>
</dbReference>
<comment type="similarity">
    <text evidence="1">Belongs to the alkB family.</text>
</comment>
<gene>
    <name evidence="17" type="ORF">A9B99_04895</name>
</gene>
<dbReference type="SUPFAM" id="SSF51197">
    <property type="entry name" value="Clavaminate synthase-like"/>
    <property type="match status" value="1"/>
</dbReference>
<evidence type="ECO:0000256" key="6">
    <source>
        <dbReference type="ARBA" id="ARBA00023004"/>
    </source>
</evidence>
<dbReference type="GO" id="GO:0005737">
    <property type="term" value="C:cytoplasm"/>
    <property type="evidence" value="ECO:0007669"/>
    <property type="project" value="TreeGrafter"/>
</dbReference>
<dbReference type="EMBL" id="LYRP01000001">
    <property type="protein sequence ID" value="OAT79031.1"/>
    <property type="molecule type" value="Genomic_DNA"/>
</dbReference>
<evidence type="ECO:0000256" key="13">
    <source>
        <dbReference type="ARBA" id="ARBA00082512"/>
    </source>
</evidence>
<feature type="binding site" evidence="15">
    <location>
        <position position="187"/>
    </location>
    <ligand>
        <name>Fe cation</name>
        <dbReference type="ChEBI" id="CHEBI:24875"/>
        <note>catalytic</note>
    </ligand>
</feature>
<keyword evidence="2 15" id="KW-0479">Metal-binding</keyword>
<dbReference type="FunFam" id="2.60.120.590:FF:000005">
    <property type="entry name" value="Alpha-ketoglutarate-dependent dioxygenase AlkB"/>
    <property type="match status" value="1"/>
</dbReference>
<dbReference type="NCBIfam" id="NF011930">
    <property type="entry name" value="PRK15401.1"/>
    <property type="match status" value="1"/>
</dbReference>
<feature type="binding site" evidence="15">
    <location>
        <position position="131"/>
    </location>
    <ligand>
        <name>Fe cation</name>
        <dbReference type="ChEBI" id="CHEBI:24875"/>
        <note>catalytic</note>
    </ligand>
</feature>
<proteinExistence type="inferred from homology"/>
<keyword evidence="5" id="KW-0560">Oxidoreductase</keyword>
<dbReference type="PANTHER" id="PTHR16557">
    <property type="entry name" value="ALKYLATED DNA REPAIR PROTEIN ALKB-RELATED"/>
    <property type="match status" value="1"/>
</dbReference>
<keyword evidence="3" id="KW-0227">DNA damage</keyword>
<feature type="domain" description="Fe2OG dioxygenase" evidence="16">
    <location>
        <begin position="113"/>
        <end position="213"/>
    </location>
</feature>
<dbReference type="InterPro" id="IPR005123">
    <property type="entry name" value="Oxoglu/Fe-dep_dioxygenase_dom"/>
</dbReference>
<dbReference type="RefSeq" id="WP_064595132.1">
    <property type="nucleotide sequence ID" value="NZ_CP134782.1"/>
</dbReference>
<evidence type="ECO:0000256" key="3">
    <source>
        <dbReference type="ARBA" id="ARBA00022763"/>
    </source>
</evidence>
<feature type="binding site" evidence="14">
    <location>
        <position position="135"/>
    </location>
    <ligand>
        <name>substrate</name>
    </ligand>
</feature>
<keyword evidence="4 17" id="KW-0223">Dioxygenase</keyword>
<dbReference type="EC" id="1.14.11.33" evidence="10"/>
<evidence type="ECO:0000256" key="11">
    <source>
        <dbReference type="ARBA" id="ARBA00072243"/>
    </source>
</evidence>
<dbReference type="Proteomes" id="UP000078225">
    <property type="component" value="Unassembled WGS sequence"/>
</dbReference>
<protein>
    <recommendedName>
        <fullName evidence="11">Alpha-ketoglutarate-dependent dioxygenase AlkB</fullName>
        <ecNumber evidence="10">1.14.11.33</ecNumber>
    </recommendedName>
    <alternativeName>
        <fullName evidence="12">Alkylated DNA repair protein AlkB</fullName>
    </alternativeName>
    <alternativeName>
        <fullName evidence="13">DNA oxidative demethylase AlkB</fullName>
    </alternativeName>
</protein>
<dbReference type="InterPro" id="IPR037151">
    <property type="entry name" value="AlkB-like_sf"/>
</dbReference>
<dbReference type="GO" id="GO:0035516">
    <property type="term" value="F:broad specificity oxidative DNA demethylase activity"/>
    <property type="evidence" value="ECO:0007669"/>
    <property type="project" value="UniProtKB-EC"/>
</dbReference>
<dbReference type="GO" id="GO:0008198">
    <property type="term" value="F:ferrous iron binding"/>
    <property type="evidence" value="ECO:0007669"/>
    <property type="project" value="TreeGrafter"/>
</dbReference>
<evidence type="ECO:0000256" key="9">
    <source>
        <dbReference type="ARBA" id="ARBA00055649"/>
    </source>
</evidence>
<evidence type="ECO:0000256" key="15">
    <source>
        <dbReference type="PIRSR" id="PIRSR604574-2"/>
    </source>
</evidence>
<feature type="binding site" evidence="14">
    <location>
        <position position="69"/>
    </location>
    <ligand>
        <name>substrate</name>
    </ligand>
</feature>
<feature type="binding site" evidence="14">
    <location>
        <begin position="204"/>
        <end position="210"/>
    </location>
    <ligand>
        <name>2-oxoglutarate</name>
        <dbReference type="ChEBI" id="CHEBI:16810"/>
    </ligand>
</feature>
<evidence type="ECO:0000313" key="17">
    <source>
        <dbReference type="EMBL" id="OAT79031.1"/>
    </source>
</evidence>
<comment type="cofactor">
    <cofactor evidence="15">
        <name>Fe(2+)</name>
        <dbReference type="ChEBI" id="CHEBI:29033"/>
    </cofactor>
    <text evidence="15">Binds 1 Fe(2+) ion per subunit.</text>
</comment>
<reference evidence="18" key="1">
    <citation type="submission" date="2016-05" db="EMBL/GenBank/DDBJ databases">
        <authorList>
            <person name="Behera P."/>
            <person name="Vaishampayan P."/>
            <person name="Singh N."/>
            <person name="Raina V."/>
            <person name="Suar M."/>
            <person name="Pattnaik A."/>
            <person name="Rastogi G."/>
        </authorList>
    </citation>
    <scope>NUCLEOTIDE SEQUENCE [LARGE SCALE GENOMIC DNA]</scope>
    <source>
        <strain evidence="18">MP23</strain>
    </source>
</reference>